<proteinExistence type="predicted"/>
<keyword evidence="2 5" id="KW-0238">DNA-binding</keyword>
<dbReference type="Pfam" id="PF13377">
    <property type="entry name" value="Peripla_BP_3"/>
    <property type="match status" value="1"/>
</dbReference>
<dbReference type="CDD" id="cd01392">
    <property type="entry name" value="HTH_LacI"/>
    <property type="match status" value="1"/>
</dbReference>
<evidence type="ECO:0000313" key="6">
    <source>
        <dbReference type="EMBL" id="OIM21909.1"/>
    </source>
</evidence>
<protein>
    <submittedName>
        <fullName evidence="7">HTH-type transcriptional regulator GalR</fullName>
    </submittedName>
    <submittedName>
        <fullName evidence="5">LacI family DNA-binding transcriptional regulator</fullName>
    </submittedName>
    <submittedName>
        <fullName evidence="6">LacI family transcriptional regulator</fullName>
    </submittedName>
</protein>
<evidence type="ECO:0000313" key="8">
    <source>
        <dbReference type="Proteomes" id="UP000181728"/>
    </source>
</evidence>
<sequence>MATTLKDIAEKTGLSPTTISRVLNYDKTLSVSDETRDQIFSVAEKLNYIKSHHRSSSISTKKIALVQWYSEEKEQDDLYYLMIRKGVEKRGQQLGIEVMNIFKNDTSTLETDIDGIIAVGKFSPEQVKDLALVTDKIVFVDDDQFAKGFDSVLTNISLAMKKIVDFFWKEKIRDIGLIYGEEETTDHLRKIIDRRYIAFKKELSEKHAYDPKLVFKGDFTNDSGYQVMKEAIRKLKDRLPHAFFISNDPMAAGALKALREAKIEIPKRVSIFSFNNTSLASYVYPELSSVAVGTEEMGMAAINMLKDQLTASKQPLAKRVELETRLIFRQSTL</sequence>
<evidence type="ECO:0000313" key="7">
    <source>
        <dbReference type="EMBL" id="VDB97288.1"/>
    </source>
</evidence>
<evidence type="ECO:0000313" key="5">
    <source>
        <dbReference type="EMBL" id="MDV7715112.1"/>
    </source>
</evidence>
<organism evidence="6 8">
    <name type="scientific">Oenococcus oeni</name>
    <name type="common">Leuconostoc oenos</name>
    <dbReference type="NCBI Taxonomy" id="1247"/>
    <lineage>
        <taxon>Bacteria</taxon>
        <taxon>Bacillati</taxon>
        <taxon>Bacillota</taxon>
        <taxon>Bacilli</taxon>
        <taxon>Lactobacillales</taxon>
        <taxon>Lactobacillaceae</taxon>
        <taxon>Oenococcus</taxon>
    </lineage>
</organism>
<dbReference type="PANTHER" id="PTHR30146">
    <property type="entry name" value="LACI-RELATED TRANSCRIPTIONAL REPRESSOR"/>
    <property type="match status" value="1"/>
</dbReference>
<evidence type="ECO:0000313" key="9">
    <source>
        <dbReference type="Proteomes" id="UP000294726"/>
    </source>
</evidence>
<name>A0A6N4A8Q5_OENOE</name>
<dbReference type="Proteomes" id="UP000181728">
    <property type="component" value="Unassembled WGS sequence"/>
</dbReference>
<keyword evidence="3" id="KW-0804">Transcription</keyword>
<gene>
    <name evidence="7" type="primary">galR</name>
    <name evidence="6" type="ORF">ATX59_01520</name>
    <name evidence="5" type="ORF">GA838_04945</name>
    <name evidence="7" type="ORF">OENI_0292</name>
</gene>
<dbReference type="CDD" id="cd01544">
    <property type="entry name" value="PBP1_GalR"/>
    <property type="match status" value="1"/>
</dbReference>
<dbReference type="AlphaFoldDB" id="A0A6N4A8Q5"/>
<evidence type="ECO:0000256" key="3">
    <source>
        <dbReference type="ARBA" id="ARBA00023163"/>
    </source>
</evidence>
<dbReference type="Gene3D" id="1.10.260.40">
    <property type="entry name" value="lambda repressor-like DNA-binding domains"/>
    <property type="match status" value="1"/>
</dbReference>
<reference evidence="7 9" key="2">
    <citation type="submission" date="2018-08" db="EMBL/GenBank/DDBJ databases">
        <authorList>
            <person name="Lorentzen P. G. S. M."/>
        </authorList>
    </citation>
    <scope>NUCLEOTIDE SEQUENCE [LARGE SCALE GENOMIC DNA]</scope>
    <source>
        <strain evidence="7 9">CRBO_1381</strain>
    </source>
</reference>
<dbReference type="GO" id="GO:0000976">
    <property type="term" value="F:transcription cis-regulatory region binding"/>
    <property type="evidence" value="ECO:0007669"/>
    <property type="project" value="TreeGrafter"/>
</dbReference>
<accession>A0A6N4A8Q5</accession>
<dbReference type="Gene3D" id="3.40.50.2300">
    <property type="match status" value="2"/>
</dbReference>
<dbReference type="GO" id="GO:0003700">
    <property type="term" value="F:DNA-binding transcription factor activity"/>
    <property type="evidence" value="ECO:0007669"/>
    <property type="project" value="TreeGrafter"/>
</dbReference>
<keyword evidence="1" id="KW-0805">Transcription regulation</keyword>
<dbReference type="InterPro" id="IPR010982">
    <property type="entry name" value="Lambda_DNA-bd_dom_sf"/>
</dbReference>
<dbReference type="SMART" id="SM00354">
    <property type="entry name" value="HTH_LACI"/>
    <property type="match status" value="1"/>
</dbReference>
<dbReference type="EMBL" id="MLOK01000019">
    <property type="protein sequence ID" value="OIM21909.1"/>
    <property type="molecule type" value="Genomic_DNA"/>
</dbReference>
<dbReference type="InterPro" id="IPR028082">
    <property type="entry name" value="Peripla_BP_I"/>
</dbReference>
<reference evidence="5" key="3">
    <citation type="submission" date="2019-10" db="EMBL/GenBank/DDBJ databases">
        <title>Malate fermentation in French cider.</title>
        <authorList>
            <person name="Cousin F.J."/>
            <person name="Medina Fernandez S."/>
            <person name="Misery B."/>
            <person name="Laplace J.-M."/>
            <person name="Cretenet M."/>
        </authorList>
    </citation>
    <scope>NUCLEOTIDE SEQUENCE</scope>
    <source>
        <strain evidence="5">UCMA15129</strain>
    </source>
</reference>
<dbReference type="EMBL" id="LR031358">
    <property type="protein sequence ID" value="VDB97288.1"/>
    <property type="molecule type" value="Genomic_DNA"/>
</dbReference>
<dbReference type="RefSeq" id="WP_032817264.1">
    <property type="nucleotide sequence ID" value="NZ_CP014324.1"/>
</dbReference>
<dbReference type="PROSITE" id="PS50932">
    <property type="entry name" value="HTH_LACI_2"/>
    <property type="match status" value="1"/>
</dbReference>
<dbReference type="Proteomes" id="UP000294726">
    <property type="component" value="Chromosome"/>
</dbReference>
<evidence type="ECO:0000259" key="4">
    <source>
        <dbReference type="PROSITE" id="PS50932"/>
    </source>
</evidence>
<dbReference type="SUPFAM" id="SSF47413">
    <property type="entry name" value="lambda repressor-like DNA-binding domains"/>
    <property type="match status" value="1"/>
</dbReference>
<evidence type="ECO:0000256" key="2">
    <source>
        <dbReference type="ARBA" id="ARBA00023125"/>
    </source>
</evidence>
<evidence type="ECO:0000256" key="1">
    <source>
        <dbReference type="ARBA" id="ARBA00023015"/>
    </source>
</evidence>
<reference evidence="6 8" key="1">
    <citation type="journal article" date="2016" name="BMC Genomics">
        <title>Consensus pan-genome assembly of the specialised wine bacterium Oenococcus oeni.</title>
        <authorList>
            <person name="Sternes P.R."/>
            <person name="Borneman A.R."/>
        </authorList>
    </citation>
    <scope>NUCLEOTIDE SEQUENCE [LARGE SCALE GENOMIC DNA]</scope>
    <source>
        <strain evidence="6 8">AWRIB661</strain>
    </source>
</reference>
<feature type="domain" description="HTH lacI-type" evidence="4">
    <location>
        <begin position="3"/>
        <end position="59"/>
    </location>
</feature>
<dbReference type="Proteomes" id="UP001281024">
    <property type="component" value="Unassembled WGS sequence"/>
</dbReference>
<dbReference type="EMBL" id="WERV01000003">
    <property type="protein sequence ID" value="MDV7715112.1"/>
    <property type="molecule type" value="Genomic_DNA"/>
</dbReference>
<dbReference type="InterPro" id="IPR046335">
    <property type="entry name" value="LacI/GalR-like_sensor"/>
</dbReference>
<dbReference type="PANTHER" id="PTHR30146:SF149">
    <property type="entry name" value="HTH-TYPE TRANSCRIPTIONAL REGULATOR EBGR"/>
    <property type="match status" value="1"/>
</dbReference>
<dbReference type="InterPro" id="IPR000843">
    <property type="entry name" value="HTH_LacI"/>
</dbReference>
<dbReference type="Pfam" id="PF00356">
    <property type="entry name" value="LacI"/>
    <property type="match status" value="1"/>
</dbReference>
<dbReference type="SUPFAM" id="SSF53822">
    <property type="entry name" value="Periplasmic binding protein-like I"/>
    <property type="match status" value="1"/>
</dbReference>